<evidence type="ECO:0000259" key="1">
    <source>
        <dbReference type="Pfam" id="PF13338"/>
    </source>
</evidence>
<keyword evidence="3" id="KW-1185">Reference proteome</keyword>
<dbReference type="RefSeq" id="WP_286277765.1">
    <property type="nucleotide sequence ID" value="NZ_AP027731.1"/>
</dbReference>
<dbReference type="EMBL" id="AP027731">
    <property type="protein sequence ID" value="BDZ44300.1"/>
    <property type="molecule type" value="Genomic_DNA"/>
</dbReference>
<evidence type="ECO:0000313" key="3">
    <source>
        <dbReference type="Proteomes" id="UP001321498"/>
    </source>
</evidence>
<name>A0ABN6XHL8_9MICO</name>
<sequence>MDRLVATTPLLLSRDLRARTGDSRSLSRAAEQGRLVRVRRGVYVDRAVWEEAGREERALLHLRAYEATADALPVFSHQSAALLHGLPLLALQPDEVHVVGGSDSGGRRADGVRRHPPAVSRPAVLLDGMWVTDRERTIADLAASLSFPAAVVVADAGLRAGASIRDLRDLADSGTYRAWRKVQRVVGFATGRSESAGESLSRALMDELGLPAPELQREFFDRRGFIGRVDFWWPEQRIIGEFDGRVKYGAQLEGSPEDRLWFEKRREDRLRALGPGMIRWVWDDLRSPAGFRELLVAGGLTANRNTPDYPHRSPVAVSPK</sequence>
<evidence type="ECO:0000313" key="2">
    <source>
        <dbReference type="EMBL" id="BDZ44300.1"/>
    </source>
</evidence>
<feature type="domain" description="AbiEi antitoxin N-terminal" evidence="1">
    <location>
        <begin position="10"/>
        <end position="44"/>
    </location>
</feature>
<dbReference type="InterPro" id="IPR025159">
    <property type="entry name" value="AbiEi_N"/>
</dbReference>
<protein>
    <recommendedName>
        <fullName evidence="1">AbiEi antitoxin N-terminal domain-containing protein</fullName>
    </recommendedName>
</protein>
<accession>A0ABN6XHL8</accession>
<organism evidence="2 3">
    <name type="scientific">Naasia aerilata</name>
    <dbReference type="NCBI Taxonomy" id="1162966"/>
    <lineage>
        <taxon>Bacteria</taxon>
        <taxon>Bacillati</taxon>
        <taxon>Actinomycetota</taxon>
        <taxon>Actinomycetes</taxon>
        <taxon>Micrococcales</taxon>
        <taxon>Microbacteriaceae</taxon>
        <taxon>Naasia</taxon>
    </lineage>
</organism>
<proteinExistence type="predicted"/>
<gene>
    <name evidence="2" type="ORF">GCM10025866_02090</name>
</gene>
<reference evidence="3" key="1">
    <citation type="journal article" date="2019" name="Int. J. Syst. Evol. Microbiol.">
        <title>The Global Catalogue of Microorganisms (GCM) 10K type strain sequencing project: providing services to taxonomists for standard genome sequencing and annotation.</title>
        <authorList>
            <consortium name="The Broad Institute Genomics Platform"/>
            <consortium name="The Broad Institute Genome Sequencing Center for Infectious Disease"/>
            <person name="Wu L."/>
            <person name="Ma J."/>
        </authorList>
    </citation>
    <scope>NUCLEOTIDE SEQUENCE [LARGE SCALE GENOMIC DNA]</scope>
    <source>
        <strain evidence="3">NBRC 108725</strain>
    </source>
</reference>
<dbReference type="Proteomes" id="UP001321498">
    <property type="component" value="Chromosome"/>
</dbReference>
<dbReference type="Pfam" id="PF13338">
    <property type="entry name" value="AbiEi_4"/>
    <property type="match status" value="1"/>
</dbReference>